<dbReference type="Proteomes" id="UP001219518">
    <property type="component" value="Unassembled WGS sequence"/>
</dbReference>
<evidence type="ECO:0000313" key="4">
    <source>
        <dbReference type="EMBL" id="KAK3911875.1"/>
    </source>
</evidence>
<reference evidence="4" key="2">
    <citation type="journal article" date="2023" name="BMC Genomics">
        <title>Pest status, molecular evolution, and epigenetic factors derived from the genome assembly of Frankliniella fusca, a thysanopteran phytovirus vector.</title>
        <authorList>
            <person name="Catto M.A."/>
            <person name="Labadie P.E."/>
            <person name="Jacobson A.L."/>
            <person name="Kennedy G.G."/>
            <person name="Srinivasan R."/>
            <person name="Hunt B.G."/>
        </authorList>
    </citation>
    <scope>NUCLEOTIDE SEQUENCE</scope>
    <source>
        <strain evidence="4">PL_HMW_Pooled</strain>
    </source>
</reference>
<dbReference type="InterPro" id="IPR028889">
    <property type="entry name" value="USP"/>
</dbReference>
<dbReference type="GO" id="GO:0016579">
    <property type="term" value="P:protein deubiquitination"/>
    <property type="evidence" value="ECO:0007669"/>
    <property type="project" value="InterPro"/>
</dbReference>
<keyword evidence="4" id="KW-0378">Hydrolase</keyword>
<evidence type="ECO:0000259" key="3">
    <source>
        <dbReference type="PROSITE" id="PS50235"/>
    </source>
</evidence>
<dbReference type="Gene3D" id="3.90.70.10">
    <property type="entry name" value="Cysteine proteinases"/>
    <property type="match status" value="1"/>
</dbReference>
<name>A0AAE1GYZ3_9NEOP</name>
<comment type="catalytic activity">
    <reaction evidence="1">
        <text>Thiol-dependent hydrolysis of ester, thioester, amide, peptide and isopeptide bonds formed by the C-terminal Gly of ubiquitin (a 76-residue protein attached to proteins as an intracellular targeting signal).</text>
        <dbReference type="EC" id="3.4.19.12"/>
    </reaction>
</comment>
<dbReference type="AlphaFoldDB" id="A0AAE1GYZ3"/>
<dbReference type="SUPFAM" id="SSF54001">
    <property type="entry name" value="Cysteine proteinases"/>
    <property type="match status" value="1"/>
</dbReference>
<dbReference type="PANTHER" id="PTHR21646">
    <property type="entry name" value="UBIQUITIN CARBOXYL-TERMINAL HYDROLASE"/>
    <property type="match status" value="1"/>
</dbReference>
<gene>
    <name evidence="4" type="ORF">KUF71_004555</name>
</gene>
<evidence type="ECO:0000256" key="2">
    <source>
        <dbReference type="ARBA" id="ARBA00012759"/>
    </source>
</evidence>
<reference evidence="4" key="1">
    <citation type="submission" date="2021-07" db="EMBL/GenBank/DDBJ databases">
        <authorList>
            <person name="Catto M.A."/>
            <person name="Jacobson A."/>
            <person name="Kennedy G."/>
            <person name="Labadie P."/>
            <person name="Hunt B.G."/>
            <person name="Srinivasan R."/>
        </authorList>
    </citation>
    <scope>NUCLEOTIDE SEQUENCE</scope>
    <source>
        <strain evidence="4">PL_HMW_Pooled</strain>
        <tissue evidence="4">Head</tissue>
    </source>
</reference>
<dbReference type="PROSITE" id="PS50235">
    <property type="entry name" value="USP_3"/>
    <property type="match status" value="1"/>
</dbReference>
<evidence type="ECO:0000256" key="1">
    <source>
        <dbReference type="ARBA" id="ARBA00000707"/>
    </source>
</evidence>
<feature type="domain" description="USP" evidence="3">
    <location>
        <begin position="1"/>
        <end position="295"/>
    </location>
</feature>
<dbReference type="CDD" id="cd02257">
    <property type="entry name" value="Peptidase_C19"/>
    <property type="match status" value="1"/>
</dbReference>
<proteinExistence type="predicted"/>
<keyword evidence="5" id="KW-1185">Reference proteome</keyword>
<dbReference type="EC" id="3.4.19.12" evidence="2"/>
<dbReference type="InterPro" id="IPR001394">
    <property type="entry name" value="Peptidase_C19_UCH"/>
</dbReference>
<evidence type="ECO:0000313" key="5">
    <source>
        <dbReference type="Proteomes" id="UP001219518"/>
    </source>
</evidence>
<dbReference type="GO" id="GO:0004843">
    <property type="term" value="F:cysteine-type deubiquitinase activity"/>
    <property type="evidence" value="ECO:0007669"/>
    <property type="project" value="UniProtKB-EC"/>
</dbReference>
<dbReference type="Pfam" id="PF00443">
    <property type="entry name" value="UCH"/>
    <property type="match status" value="1"/>
</dbReference>
<accession>A0AAE1GYZ3</accession>
<comment type="caution">
    <text evidence="4">The sequence shown here is derived from an EMBL/GenBank/DDBJ whole genome shotgun (WGS) entry which is preliminary data.</text>
</comment>
<dbReference type="InterPro" id="IPR038765">
    <property type="entry name" value="Papain-like_cys_pep_sf"/>
</dbReference>
<organism evidence="4 5">
    <name type="scientific">Frankliniella fusca</name>
    <dbReference type="NCBI Taxonomy" id="407009"/>
    <lineage>
        <taxon>Eukaryota</taxon>
        <taxon>Metazoa</taxon>
        <taxon>Ecdysozoa</taxon>
        <taxon>Arthropoda</taxon>
        <taxon>Hexapoda</taxon>
        <taxon>Insecta</taxon>
        <taxon>Pterygota</taxon>
        <taxon>Neoptera</taxon>
        <taxon>Paraneoptera</taxon>
        <taxon>Thysanoptera</taxon>
        <taxon>Terebrantia</taxon>
        <taxon>Thripoidea</taxon>
        <taxon>Thripidae</taxon>
        <taxon>Frankliniella</taxon>
    </lineage>
</organism>
<sequence length="428" mass="48790">MLSVDALKDGLCQAVWSTDNHSPILEALEEMFIDIVKCCRAPHYSCEKFLYQPGEQEDCRTFHQFILNAIHEETRSCVALAIPTFMRETSVHRTVIQAWFRRERSPIIDLFGCMTAQQSYCDSACDSSSAQCYPASFYLTLNLPTDKNFCSLQDCLRLWSSEEKYTSKEGCNNCHLHEKKSFLKMGRLSPVLIIHLASSWTNSNSRKNDCFVDYGHNLDMKEFVIDGLQTNTNYSLVAVTLHSGDTDSDGTYIMSNVELSSDYQDFSDPDYDEPPAKKKIKSVTEKEIVIPPKNLAPAPKGKTTISFQQSAEDIQSCNHEVDLDIRDPVLERGDVDGGDVDLEKLDLYKKPQLERLMRMYGLPVPSDIRKNEKVNRIRTHVARGKGEIVIPGFEAGYWHKRKRTRLMVSEIMPQLFSLYSLGLIYESV</sequence>
<dbReference type="InterPro" id="IPR050185">
    <property type="entry name" value="Ub_carboxyl-term_hydrolase"/>
</dbReference>
<dbReference type="EMBL" id="JAHWGI010000287">
    <property type="protein sequence ID" value="KAK3911875.1"/>
    <property type="molecule type" value="Genomic_DNA"/>
</dbReference>
<protein>
    <recommendedName>
        <fullName evidence="2">ubiquitinyl hydrolase 1</fullName>
        <ecNumber evidence="2">3.4.19.12</ecNumber>
    </recommendedName>
</protein>